<dbReference type="EMBL" id="MT142258">
    <property type="protein sequence ID" value="QJA77007.1"/>
    <property type="molecule type" value="Genomic_DNA"/>
</dbReference>
<proteinExistence type="predicted"/>
<dbReference type="InterPro" id="IPR004042">
    <property type="entry name" value="Intein_endonuc_central"/>
</dbReference>
<dbReference type="InterPro" id="IPR036844">
    <property type="entry name" value="Hint_dom_sf"/>
</dbReference>
<dbReference type="CDD" id="cd00081">
    <property type="entry name" value="Hint"/>
    <property type="match status" value="1"/>
</dbReference>
<dbReference type="InterPro" id="IPR006142">
    <property type="entry name" value="INTEIN"/>
</dbReference>
<dbReference type="PROSITE" id="PS50818">
    <property type="entry name" value="INTEIN_C_TER"/>
    <property type="match status" value="1"/>
</dbReference>
<dbReference type="GO" id="GO:0016539">
    <property type="term" value="P:intein-mediated protein splicing"/>
    <property type="evidence" value="ECO:0007669"/>
    <property type="project" value="InterPro"/>
</dbReference>
<evidence type="ECO:0000259" key="4">
    <source>
        <dbReference type="PROSITE" id="PS50819"/>
    </source>
</evidence>
<dbReference type="InterPro" id="IPR003587">
    <property type="entry name" value="Hint_dom_N"/>
</dbReference>
<feature type="region of interest" description="Disordered" evidence="3">
    <location>
        <begin position="737"/>
        <end position="802"/>
    </location>
</feature>
<dbReference type="InterPro" id="IPR043720">
    <property type="entry name" value="DUF5661"/>
</dbReference>
<dbReference type="InterPro" id="IPR006944">
    <property type="entry name" value="Phage/GTA_portal"/>
</dbReference>
<dbReference type="Pfam" id="PF04233">
    <property type="entry name" value="Phage_Mu_F"/>
    <property type="match status" value="1"/>
</dbReference>
<evidence type="ECO:0000313" key="5">
    <source>
        <dbReference type="EMBL" id="QJA77007.1"/>
    </source>
</evidence>
<dbReference type="Pfam" id="PF14528">
    <property type="entry name" value="LAGLIDADG_3"/>
    <property type="match status" value="1"/>
</dbReference>
<feature type="compositionally biased region" description="Basic and acidic residues" evidence="3">
    <location>
        <begin position="852"/>
        <end position="863"/>
    </location>
</feature>
<dbReference type="GO" id="GO:0004519">
    <property type="term" value="F:endonuclease activity"/>
    <property type="evidence" value="ECO:0007669"/>
    <property type="project" value="InterPro"/>
</dbReference>
<dbReference type="SUPFAM" id="SSF55608">
    <property type="entry name" value="Homing endonucleases"/>
    <property type="match status" value="1"/>
</dbReference>
<dbReference type="InterPro" id="IPR006141">
    <property type="entry name" value="Intein_N"/>
</dbReference>
<dbReference type="Gene3D" id="3.10.28.10">
    <property type="entry name" value="Homing endonucleases"/>
    <property type="match status" value="1"/>
</dbReference>
<protein>
    <submittedName>
        <fullName evidence="5">Putative portal protein</fullName>
    </submittedName>
</protein>
<dbReference type="InterPro" id="IPR027434">
    <property type="entry name" value="Homing_endonucl"/>
</dbReference>
<dbReference type="Gene3D" id="2.170.16.10">
    <property type="entry name" value="Hedgehog/Intein (Hint) domain"/>
    <property type="match status" value="1"/>
</dbReference>
<accession>A0A6M3K6K4</accession>
<dbReference type="PROSITE" id="PS50819">
    <property type="entry name" value="INTEIN_ENDONUCLEASE"/>
    <property type="match status" value="1"/>
</dbReference>
<dbReference type="NCBIfam" id="TIGR01641">
    <property type="entry name" value="phageSPP1_gp7"/>
    <property type="match status" value="1"/>
</dbReference>
<dbReference type="InterPro" id="IPR006528">
    <property type="entry name" value="Phage_head_morphogenesis_dom"/>
</dbReference>
<gene>
    <name evidence="5" type="ORF">MM415A01379_0003</name>
</gene>
<reference evidence="5" key="1">
    <citation type="submission" date="2020-03" db="EMBL/GenBank/DDBJ databases">
        <title>The deep terrestrial virosphere.</title>
        <authorList>
            <person name="Holmfeldt K."/>
            <person name="Nilsson E."/>
            <person name="Simone D."/>
            <person name="Lopez-Fernandez M."/>
            <person name="Wu X."/>
            <person name="de Brujin I."/>
            <person name="Lundin D."/>
            <person name="Andersson A."/>
            <person name="Bertilsson S."/>
            <person name="Dopson M."/>
        </authorList>
    </citation>
    <scope>NUCLEOTIDE SEQUENCE</scope>
    <source>
        <strain evidence="5">MM415A01379</strain>
    </source>
</reference>
<feature type="compositionally biased region" description="Basic and acidic residues" evidence="3">
    <location>
        <begin position="762"/>
        <end position="781"/>
    </location>
</feature>
<evidence type="ECO:0000256" key="3">
    <source>
        <dbReference type="SAM" id="MobiDB-lite"/>
    </source>
</evidence>
<evidence type="ECO:0000256" key="1">
    <source>
        <dbReference type="ARBA" id="ARBA00022813"/>
    </source>
</evidence>
<keyword evidence="2" id="KW-0651">Protein splicing</keyword>
<dbReference type="SMART" id="SM00306">
    <property type="entry name" value="HintN"/>
    <property type="match status" value="1"/>
</dbReference>
<dbReference type="Pfam" id="PF14890">
    <property type="entry name" value="Intein_splicing"/>
    <property type="match status" value="1"/>
</dbReference>
<dbReference type="Pfam" id="PF04860">
    <property type="entry name" value="Phage_portal"/>
    <property type="match status" value="1"/>
</dbReference>
<keyword evidence="1" id="KW-0068">Autocatalytic cleavage</keyword>
<dbReference type="InterPro" id="IPR030934">
    <property type="entry name" value="Intein_C"/>
</dbReference>
<dbReference type="SUPFAM" id="SSF51294">
    <property type="entry name" value="Hedgehog/intein (Hint) domain"/>
    <property type="match status" value="1"/>
</dbReference>
<sequence length="1320" mass="150194">MHTIVDEITSLDWDIVPKDGYDYDWVSDGIADVKEFFTHPNHNGEALSTVVIRSFIKDILEIDAGVLVKVFDINSYDFNELEPKSGAPMLKPIGQRKMTEIYSRDGASFLKEIDKFGFCLLGNSLLETNPSIKEIQNIIIGDKVLGDDGNYHIVDDVMNREYSGTLFKIKPLGLPEISATSEHPFMTKRGWVAASQLKCNDALYSPAGKKIVSEDFNLKSLLTKSEKKNIDIFDKVQALRKKKVKWGKIGHRRLNKIFGKQCGWACAGNMPKHYNLGAMTQSKEVFEWLGWYAAEGCHSRNKVFFSLSHNEMDAAMRLREISKKLFGCNATISKTKTSLRVAVYSVIAARFVQEHIPGLAFSKRLSSWIMYAPIESQRSFMEAYVSGDGHRGRKFVQITTTSRELAWQSHNILRRLGAFARIYESAPSKNKFQGRTVKRHQQFILRYYPDEKYDGWIGITDIHSEPYMGKVYNVSVKDVDNYSTHGVITHNCKGFWQYSYQIPAHPMWFHRDEIVYCAEHSRSMSCYGYARTQAILDIVKSLHYSTLYNKRFFEETSIPDGALALLDTNEVEMKAFLNWWNGEFKAQPHKLAVINKDIKWQPFSVTNRELEFLETQKSYFKWIISMFGLTPAELGITEDLNRSTAATQAELSKRKGIRPFLKLIENSINMGIMPEFQYEGIEFQFIYDDPAEKHTRLENWKTELDMGVKTPNEVRVEMGMDPIEGGDILGRASPFGMLPQFPSEGGQKTEEESQTSGYAETLRTEEGNQKTDKETDEEVRSKIQRPYETASRPVGSFKGVPDPEQLRIGMEVEREHQASLKLSDREVEQIARDHLDEDPQYYSKLEEMEKIAGRPKTEEERRETHRRVYGPDSELPERGEGLKARNGKLEEIHGAIVRDGQAKDPWALAEWIYHNLVKGTEKSSQEDRWRSCVEQVSRRGGVSSPEAVCTAAVGHPLKSVDKAKSERSRQNKWHEMFYALQREGHSRESAARIATSRMGPHSDTERTAEDHERTAEHLHKQGYVMPVGQYYNDQPIATPRRPSGANFQPQNPKPGETRIRIQPPNYSDTFPSGMGSSYAKPGIDVWRSDAIRCPVCGQPTLTYLNSLEGSPDDVRCTACGSRFNANDLADARMLDEMSNVMQARNAVEPVSIPAIKPKGFAKKLDIDMGAKEYCGFDTSKSLPFSAEYAASPKYKKLMDRYLKGIGRDDVKKIIALLKNGMRTGKSLREIADQIGAVVKDKNRAELITRTELVRLGNEGNLMMMEKRGVEKVKFIASPEDGRRCEECAGMDGKIMDVEEAKGTLPIHPRCRCLYTEYYEQ</sequence>
<dbReference type="Pfam" id="PF18905">
    <property type="entry name" value="DUF5661"/>
    <property type="match status" value="1"/>
</dbReference>
<dbReference type="InterPro" id="IPR004860">
    <property type="entry name" value="LAGLIDADG_dom"/>
</dbReference>
<feature type="domain" description="DOD-type homing endonuclease" evidence="4">
    <location>
        <begin position="288"/>
        <end position="418"/>
    </location>
</feature>
<name>A0A6M3K6K4_9ZZZZ</name>
<feature type="region of interest" description="Disordered" evidence="3">
    <location>
        <begin position="852"/>
        <end position="880"/>
    </location>
</feature>
<dbReference type="PROSITE" id="PS50817">
    <property type="entry name" value="INTEIN_N_TER"/>
    <property type="match status" value="1"/>
</dbReference>
<organism evidence="5">
    <name type="scientific">viral metagenome</name>
    <dbReference type="NCBI Taxonomy" id="1070528"/>
    <lineage>
        <taxon>unclassified sequences</taxon>
        <taxon>metagenomes</taxon>
        <taxon>organismal metagenomes</taxon>
    </lineage>
</organism>
<evidence type="ECO:0000256" key="2">
    <source>
        <dbReference type="ARBA" id="ARBA00023000"/>
    </source>
</evidence>
<dbReference type="PRINTS" id="PR00379">
    <property type="entry name" value="INTEIN"/>
</dbReference>
<feature type="region of interest" description="Disordered" evidence="3">
    <location>
        <begin position="1035"/>
        <end position="1071"/>
    </location>
</feature>